<dbReference type="SUPFAM" id="SSF46689">
    <property type="entry name" value="Homeodomain-like"/>
    <property type="match status" value="1"/>
</dbReference>
<dbReference type="Gene3D" id="1.10.357.10">
    <property type="entry name" value="Tetracycline Repressor, domain 2"/>
    <property type="match status" value="1"/>
</dbReference>
<proteinExistence type="predicted"/>
<dbReference type="Proteomes" id="UP001418444">
    <property type="component" value="Unassembled WGS sequence"/>
</dbReference>
<dbReference type="EMBL" id="BAAAZW010000002">
    <property type="protein sequence ID" value="GAA3950658.1"/>
    <property type="molecule type" value="Genomic_DNA"/>
</dbReference>
<reference evidence="2" key="1">
    <citation type="journal article" date="2019" name="Int. J. Syst. Evol. Microbiol.">
        <title>The Global Catalogue of Microorganisms (GCM) 10K type strain sequencing project: providing services to taxonomists for standard genome sequencing and annotation.</title>
        <authorList>
            <consortium name="The Broad Institute Genomics Platform"/>
            <consortium name="The Broad Institute Genome Sequencing Center for Infectious Disease"/>
            <person name="Wu L."/>
            <person name="Ma J."/>
        </authorList>
    </citation>
    <scope>NUCLEOTIDE SEQUENCE [LARGE SCALE GENOMIC DNA]</scope>
    <source>
        <strain evidence="2">JCM 16923</strain>
    </source>
</reference>
<evidence type="ECO:0000313" key="1">
    <source>
        <dbReference type="EMBL" id="GAA3950658.1"/>
    </source>
</evidence>
<evidence type="ECO:0000313" key="2">
    <source>
        <dbReference type="Proteomes" id="UP001418444"/>
    </source>
</evidence>
<dbReference type="SUPFAM" id="SSF48498">
    <property type="entry name" value="Tetracyclin repressor-like, C-terminal domain"/>
    <property type="match status" value="1"/>
</dbReference>
<dbReference type="InterPro" id="IPR036271">
    <property type="entry name" value="Tet_transcr_reg_TetR-rel_C_sf"/>
</dbReference>
<name>A0ABP7NMZ2_9ACTN</name>
<organism evidence="1 2">
    <name type="scientific">Gordonia caeni</name>
    <dbReference type="NCBI Taxonomy" id="1007097"/>
    <lineage>
        <taxon>Bacteria</taxon>
        <taxon>Bacillati</taxon>
        <taxon>Actinomycetota</taxon>
        <taxon>Actinomycetes</taxon>
        <taxon>Mycobacteriales</taxon>
        <taxon>Gordoniaceae</taxon>
        <taxon>Gordonia</taxon>
    </lineage>
</organism>
<dbReference type="InterPro" id="IPR009057">
    <property type="entry name" value="Homeodomain-like_sf"/>
</dbReference>
<comment type="caution">
    <text evidence="1">The sequence shown here is derived from an EMBL/GenBank/DDBJ whole genome shotgun (WGS) entry which is preliminary data.</text>
</comment>
<accession>A0ABP7NMZ2</accession>
<keyword evidence="2" id="KW-1185">Reference proteome</keyword>
<sequence length="170" mass="18516">MRGVCAHTGLTDRYFYENFADRDALLVAVGEMVRDQTLATILAAVAAHEDESPRDRLRAALEAIVEFVANDPGNAQIFFGDHGGSEALESLRRTVIDSVVDLFVELSRPQLLPGVDETEYRLVLLVGIGGFVETTVAWRSGTLDLTADRMVDTLMGIADRLALTYVSLGS</sequence>
<gene>
    <name evidence="1" type="ORF">GCM10022231_05430</name>
</gene>
<protein>
    <submittedName>
        <fullName evidence="1">TetR/AcrR family transcriptional regulator</fullName>
    </submittedName>
</protein>